<organism evidence="2 3">
    <name type="scientific">Methylocapsa polymorpha</name>
    <dbReference type="NCBI Taxonomy" id="3080828"/>
    <lineage>
        <taxon>Bacteria</taxon>
        <taxon>Pseudomonadati</taxon>
        <taxon>Pseudomonadota</taxon>
        <taxon>Alphaproteobacteria</taxon>
        <taxon>Hyphomicrobiales</taxon>
        <taxon>Beijerinckiaceae</taxon>
        <taxon>Methylocapsa</taxon>
    </lineage>
</organism>
<feature type="region of interest" description="Disordered" evidence="1">
    <location>
        <begin position="1"/>
        <end position="20"/>
    </location>
</feature>
<keyword evidence="3" id="KW-1185">Reference proteome</keyword>
<sequence>MRPCCGAPPSAPTQPRGPLHRARPAAELAALLRRDVSDLNLSFFLLARLLVDLLFELLQLRLEQANFIGRIVRPGGAMEDD</sequence>
<evidence type="ECO:0000256" key="1">
    <source>
        <dbReference type="SAM" id="MobiDB-lite"/>
    </source>
</evidence>
<evidence type="ECO:0000313" key="2">
    <source>
        <dbReference type="EMBL" id="WOJ90374.1"/>
    </source>
</evidence>
<protein>
    <submittedName>
        <fullName evidence="2">Uncharacterized protein</fullName>
    </submittedName>
</protein>
<gene>
    <name evidence="2" type="ORF">RZS28_03505</name>
</gene>
<name>A0ABZ0HUZ6_9HYPH</name>
<dbReference type="RefSeq" id="WP_407339822.1">
    <property type="nucleotide sequence ID" value="NZ_CP136862.1"/>
</dbReference>
<proteinExistence type="predicted"/>
<dbReference type="EMBL" id="CP136862">
    <property type="protein sequence ID" value="WOJ90374.1"/>
    <property type="molecule type" value="Genomic_DNA"/>
</dbReference>
<reference evidence="2 3" key="1">
    <citation type="submission" date="2023-10" db="EMBL/GenBank/DDBJ databases">
        <title>Novel methanotroph of the genus Methylocapsa from a subarctic wetland.</title>
        <authorList>
            <person name="Belova S.E."/>
            <person name="Oshkin I.Y."/>
            <person name="Miroshnikov K."/>
            <person name="Dedysh S.N."/>
        </authorList>
    </citation>
    <scope>NUCLEOTIDE SEQUENCE [LARGE SCALE GENOMIC DNA]</scope>
    <source>
        <strain evidence="2 3">RX1</strain>
    </source>
</reference>
<evidence type="ECO:0000313" key="3">
    <source>
        <dbReference type="Proteomes" id="UP001626536"/>
    </source>
</evidence>
<dbReference type="Proteomes" id="UP001626536">
    <property type="component" value="Chromosome"/>
</dbReference>
<accession>A0ABZ0HUZ6</accession>